<name>A0A976FME1_BRELC</name>
<accession>A0A976FME1</accession>
<dbReference type="GeneID" id="94351518"/>
<dbReference type="RefSeq" id="XP_067818730.1">
    <property type="nucleotide sequence ID" value="XM_067965847.1"/>
</dbReference>
<proteinExistence type="predicted"/>
<organism evidence="1 2">
    <name type="scientific">Bremia lactucae</name>
    <name type="common">Lettuce downy mildew</name>
    <dbReference type="NCBI Taxonomy" id="4779"/>
    <lineage>
        <taxon>Eukaryota</taxon>
        <taxon>Sar</taxon>
        <taxon>Stramenopiles</taxon>
        <taxon>Oomycota</taxon>
        <taxon>Peronosporomycetes</taxon>
        <taxon>Peronosporales</taxon>
        <taxon>Peronosporaceae</taxon>
        <taxon>Bremia</taxon>
    </lineage>
</organism>
<keyword evidence="2" id="KW-1185">Reference proteome</keyword>
<gene>
    <name evidence="1" type="ORF">CCR75_007790</name>
</gene>
<reference evidence="1 2" key="1">
    <citation type="journal article" date="2021" name="Genome Biol.">
        <title>AFLAP: assembly-free linkage analysis pipeline using k-mers from genome sequencing data.</title>
        <authorList>
            <person name="Fletcher K."/>
            <person name="Zhang L."/>
            <person name="Gil J."/>
            <person name="Han R."/>
            <person name="Cavanaugh K."/>
            <person name="Michelmore R."/>
        </authorList>
    </citation>
    <scope>NUCLEOTIDE SEQUENCE [LARGE SCALE GENOMIC DNA]</scope>
    <source>
        <strain evidence="1 2">SF5</strain>
    </source>
</reference>
<sequence>MHSVRTIAALQQSHEEFQLLTILLLQGQRRTSPRGQTAEIELEVSKPNFVACWNSNNMLGQLT</sequence>
<evidence type="ECO:0000313" key="1">
    <source>
        <dbReference type="EMBL" id="TDH69231.1"/>
    </source>
</evidence>
<dbReference type="Proteomes" id="UP000294530">
    <property type="component" value="Unassembled WGS sequence"/>
</dbReference>
<dbReference type="EMBL" id="SHOA02000002">
    <property type="protein sequence ID" value="TDH69231.1"/>
    <property type="molecule type" value="Genomic_DNA"/>
</dbReference>
<dbReference type="KEGG" id="blac:94351518"/>
<protein>
    <submittedName>
        <fullName evidence="1">Uncharacterized protein</fullName>
    </submittedName>
</protein>
<evidence type="ECO:0000313" key="2">
    <source>
        <dbReference type="Proteomes" id="UP000294530"/>
    </source>
</evidence>
<dbReference type="AlphaFoldDB" id="A0A976FME1"/>
<comment type="caution">
    <text evidence="1">The sequence shown here is derived from an EMBL/GenBank/DDBJ whole genome shotgun (WGS) entry which is preliminary data.</text>
</comment>